<dbReference type="SUPFAM" id="SSF53098">
    <property type="entry name" value="Ribonuclease H-like"/>
    <property type="match status" value="1"/>
</dbReference>
<dbReference type="PROSITE" id="PS50994">
    <property type="entry name" value="INTEGRASE"/>
    <property type="match status" value="1"/>
</dbReference>
<dbReference type="EMBL" id="JAMKFB020000007">
    <property type="protein sequence ID" value="KAL0188353.1"/>
    <property type="molecule type" value="Genomic_DNA"/>
</dbReference>
<comment type="caution">
    <text evidence="3">The sequence shown here is derived from an EMBL/GenBank/DDBJ whole genome shotgun (WGS) entry which is preliminary data.</text>
</comment>
<evidence type="ECO:0000259" key="2">
    <source>
        <dbReference type="PROSITE" id="PS50994"/>
    </source>
</evidence>
<dbReference type="PANTHER" id="PTHR37984">
    <property type="entry name" value="PROTEIN CBG26694"/>
    <property type="match status" value="1"/>
</dbReference>
<evidence type="ECO:0000313" key="4">
    <source>
        <dbReference type="Proteomes" id="UP001529510"/>
    </source>
</evidence>
<keyword evidence="4" id="KW-1185">Reference proteome</keyword>
<feature type="non-terminal residue" evidence="3">
    <location>
        <position position="381"/>
    </location>
</feature>
<feature type="domain" description="Integrase catalytic" evidence="2">
    <location>
        <begin position="30"/>
        <end position="195"/>
    </location>
</feature>
<feature type="compositionally biased region" description="Polar residues" evidence="1">
    <location>
        <begin position="308"/>
        <end position="319"/>
    </location>
</feature>
<accession>A0ABD0QQM7</accession>
<feature type="region of interest" description="Disordered" evidence="1">
    <location>
        <begin position="229"/>
        <end position="265"/>
    </location>
</feature>
<dbReference type="AlphaFoldDB" id="A0ABD0QQM7"/>
<proteinExistence type="predicted"/>
<gene>
    <name evidence="3" type="ORF">M9458_015452</name>
</gene>
<name>A0ABD0QQM7_CIRMR</name>
<feature type="compositionally biased region" description="Basic and acidic residues" evidence="1">
    <location>
        <begin position="255"/>
        <end position="265"/>
    </location>
</feature>
<dbReference type="InterPro" id="IPR001584">
    <property type="entry name" value="Integrase_cat-core"/>
</dbReference>
<sequence>TDVEQYIKNGGRCIARKTLPQRSAYLSHITSSGPMDLVCIDFRTIEPDSKGICNVLVITHYAQAYPARDQKALTVTKILVEKFFVHYGLPARIHSDQGRDFESKLIKELLEILGIRKSRTSPYHPQGDPQPERFNCTLLSMLGTLDPGKKNKRMDVQFGTSSEDRVLIKNLALTGRHKLKDGWNSLPYIVQQKLPNLPVFRLKPETGMGGVKTLHRDHLLLIGEGVKINLPDSRNDVPPTRVTRSKTLKRTQKQQMEDKDRREYGREVVALASDSEDNSMEEYYPAQPGTSYEKLLLSSWESERTKVPSRTTHSSTQNLTEHEVEGIASAIPDSVEGLESEGGDHQSLSPPRIDEGERRERPKREVKPVKKLSYDELGKPT</sequence>
<dbReference type="Pfam" id="PF00665">
    <property type="entry name" value="rve"/>
    <property type="match status" value="1"/>
</dbReference>
<dbReference type="Proteomes" id="UP001529510">
    <property type="component" value="Unassembled WGS sequence"/>
</dbReference>
<feature type="compositionally biased region" description="Basic and acidic residues" evidence="1">
    <location>
        <begin position="352"/>
        <end position="381"/>
    </location>
</feature>
<protein>
    <recommendedName>
        <fullName evidence="2">Integrase catalytic domain-containing protein</fullName>
    </recommendedName>
</protein>
<feature type="compositionally biased region" description="Basic residues" evidence="1">
    <location>
        <begin position="243"/>
        <end position="252"/>
    </location>
</feature>
<dbReference type="Gene3D" id="3.30.420.10">
    <property type="entry name" value="Ribonuclease H-like superfamily/Ribonuclease H"/>
    <property type="match status" value="1"/>
</dbReference>
<dbReference type="InterPro" id="IPR036397">
    <property type="entry name" value="RNaseH_sf"/>
</dbReference>
<evidence type="ECO:0000256" key="1">
    <source>
        <dbReference type="SAM" id="MobiDB-lite"/>
    </source>
</evidence>
<feature type="non-terminal residue" evidence="3">
    <location>
        <position position="1"/>
    </location>
</feature>
<dbReference type="InterPro" id="IPR050951">
    <property type="entry name" value="Retrovirus_Pol_polyprotein"/>
</dbReference>
<dbReference type="PANTHER" id="PTHR37984:SF15">
    <property type="entry name" value="INTEGRASE CATALYTIC DOMAIN-CONTAINING PROTEIN"/>
    <property type="match status" value="1"/>
</dbReference>
<reference evidence="3 4" key="1">
    <citation type="submission" date="2024-05" db="EMBL/GenBank/DDBJ databases">
        <title>Genome sequencing and assembly of Indian major carp, Cirrhinus mrigala (Hamilton, 1822).</title>
        <authorList>
            <person name="Mohindra V."/>
            <person name="Chowdhury L.M."/>
            <person name="Lal K."/>
            <person name="Jena J.K."/>
        </authorList>
    </citation>
    <scope>NUCLEOTIDE SEQUENCE [LARGE SCALE GENOMIC DNA]</scope>
    <source>
        <strain evidence="3">CM1030</strain>
        <tissue evidence="3">Blood</tissue>
    </source>
</reference>
<dbReference type="InterPro" id="IPR012337">
    <property type="entry name" value="RNaseH-like_sf"/>
</dbReference>
<organism evidence="3 4">
    <name type="scientific">Cirrhinus mrigala</name>
    <name type="common">Mrigala</name>
    <dbReference type="NCBI Taxonomy" id="683832"/>
    <lineage>
        <taxon>Eukaryota</taxon>
        <taxon>Metazoa</taxon>
        <taxon>Chordata</taxon>
        <taxon>Craniata</taxon>
        <taxon>Vertebrata</taxon>
        <taxon>Euteleostomi</taxon>
        <taxon>Actinopterygii</taxon>
        <taxon>Neopterygii</taxon>
        <taxon>Teleostei</taxon>
        <taxon>Ostariophysi</taxon>
        <taxon>Cypriniformes</taxon>
        <taxon>Cyprinidae</taxon>
        <taxon>Labeoninae</taxon>
        <taxon>Labeonini</taxon>
        <taxon>Cirrhinus</taxon>
    </lineage>
</organism>
<evidence type="ECO:0000313" key="3">
    <source>
        <dbReference type="EMBL" id="KAL0188353.1"/>
    </source>
</evidence>
<feature type="region of interest" description="Disordered" evidence="1">
    <location>
        <begin position="303"/>
        <end position="381"/>
    </location>
</feature>